<gene>
    <name evidence="2" type="ORF">CO003_00620</name>
</gene>
<comment type="caution">
    <text evidence="2">The sequence shown here is derived from an EMBL/GenBank/DDBJ whole genome shotgun (WGS) entry which is preliminary data.</text>
</comment>
<proteinExistence type="predicted"/>
<accession>A0A2M7IE56</accession>
<dbReference type="Proteomes" id="UP000231673">
    <property type="component" value="Unassembled WGS sequence"/>
</dbReference>
<evidence type="ECO:0000256" key="1">
    <source>
        <dbReference type="SAM" id="Phobius"/>
    </source>
</evidence>
<protein>
    <submittedName>
        <fullName evidence="2">Uncharacterized protein</fullName>
    </submittedName>
</protein>
<name>A0A2M7IE56_9BACT</name>
<organism evidence="2 3">
    <name type="scientific">Candidatus Portnoybacteria bacterium CG_4_8_14_3_um_filter_44_15</name>
    <dbReference type="NCBI Taxonomy" id="1974803"/>
    <lineage>
        <taxon>Bacteria</taxon>
        <taxon>Candidatus Portnoyibacteriota</taxon>
    </lineage>
</organism>
<sequence length="112" mass="12344">MAFNAFLGKSNPEDKGKKQKIALMAVVVLILAGGAVAYFNFFYSPAVTEDISSLIEQNLPGGSSSEISVDEIIAEIDFDAGFLESSRFQALKTFKDWPLKIEQKGRKNPFSY</sequence>
<dbReference type="AlphaFoldDB" id="A0A2M7IE56"/>
<reference evidence="3" key="1">
    <citation type="submission" date="2017-09" db="EMBL/GenBank/DDBJ databases">
        <title>Depth-based differentiation of microbial function through sediment-hosted aquifers and enrichment of novel symbionts in the deep terrestrial subsurface.</title>
        <authorList>
            <person name="Probst A.J."/>
            <person name="Ladd B."/>
            <person name="Jarett J.K."/>
            <person name="Geller-Mcgrath D.E."/>
            <person name="Sieber C.M.K."/>
            <person name="Emerson J.B."/>
            <person name="Anantharaman K."/>
            <person name="Thomas B.C."/>
            <person name="Malmstrom R."/>
            <person name="Stieglmeier M."/>
            <person name="Klingl A."/>
            <person name="Woyke T."/>
            <person name="Ryan C.M."/>
            <person name="Banfield J.F."/>
        </authorList>
    </citation>
    <scope>NUCLEOTIDE SEQUENCE [LARGE SCALE GENOMIC DNA]</scope>
</reference>
<keyword evidence="1" id="KW-1133">Transmembrane helix</keyword>
<evidence type="ECO:0000313" key="2">
    <source>
        <dbReference type="EMBL" id="PIW74817.1"/>
    </source>
</evidence>
<feature type="transmembrane region" description="Helical" evidence="1">
    <location>
        <begin position="21"/>
        <end position="43"/>
    </location>
</feature>
<keyword evidence="1" id="KW-0812">Transmembrane</keyword>
<evidence type="ECO:0000313" key="3">
    <source>
        <dbReference type="Proteomes" id="UP000231673"/>
    </source>
</evidence>
<keyword evidence="1" id="KW-0472">Membrane</keyword>
<dbReference type="EMBL" id="PFGW01000014">
    <property type="protein sequence ID" value="PIW74817.1"/>
    <property type="molecule type" value="Genomic_DNA"/>
</dbReference>